<dbReference type="PANTHER" id="PTHR37479:SF1">
    <property type="entry name" value="CELL DIVISION PROTEIN FTSL"/>
    <property type="match status" value="1"/>
</dbReference>
<evidence type="ECO:0000256" key="4">
    <source>
        <dbReference type="ARBA" id="ARBA00022692"/>
    </source>
</evidence>
<feature type="coiled-coil region" evidence="10">
    <location>
        <begin position="26"/>
        <end position="53"/>
    </location>
</feature>
<dbReference type="Pfam" id="PF04999">
    <property type="entry name" value="FtsL"/>
    <property type="match status" value="1"/>
</dbReference>
<keyword evidence="7 8" id="KW-0131">Cell cycle</keyword>
<reference evidence="13" key="1">
    <citation type="journal article" date="2019" name="Int. J. Syst. Evol. Microbiol.">
        <title>The Global Catalogue of Microorganisms (GCM) 10K type strain sequencing project: providing services to taxonomists for standard genome sequencing and annotation.</title>
        <authorList>
            <consortium name="The Broad Institute Genomics Platform"/>
            <consortium name="The Broad Institute Genome Sequencing Center for Infectious Disease"/>
            <person name="Wu L."/>
            <person name="Ma J."/>
        </authorList>
    </citation>
    <scope>NUCLEOTIDE SEQUENCE [LARGE SCALE GENOMIC DNA]</scope>
    <source>
        <strain evidence="13">JCM 17804</strain>
    </source>
</reference>
<proteinExistence type="inferred from homology"/>
<keyword evidence="4 8" id="KW-0812">Transmembrane</keyword>
<gene>
    <name evidence="8" type="primary">ftsL</name>
    <name evidence="12" type="ORF">GCM10023165_41740</name>
</gene>
<evidence type="ECO:0000256" key="11">
    <source>
        <dbReference type="SAM" id="MobiDB-lite"/>
    </source>
</evidence>
<keyword evidence="6 8" id="KW-0472">Membrane</keyword>
<dbReference type="InterPro" id="IPR011922">
    <property type="entry name" value="Cell_div_FtsL"/>
</dbReference>
<accession>A0ABP8I6W0</accession>
<evidence type="ECO:0000256" key="8">
    <source>
        <dbReference type="HAMAP-Rule" id="MF_00910"/>
    </source>
</evidence>
<feature type="compositionally biased region" description="Low complexity" evidence="11">
    <location>
        <begin position="102"/>
        <end position="119"/>
    </location>
</feature>
<dbReference type="RefSeq" id="WP_345540338.1">
    <property type="nucleotide sequence ID" value="NZ_BAABGJ010000076.1"/>
</dbReference>
<comment type="subunit">
    <text evidence="8">Part of a complex composed of FtsB, FtsL and FtsQ.</text>
</comment>
<dbReference type="EMBL" id="BAABGJ010000076">
    <property type="protein sequence ID" value="GAA4352484.1"/>
    <property type="molecule type" value="Genomic_DNA"/>
</dbReference>
<comment type="caution">
    <text evidence="12">The sequence shown here is derived from an EMBL/GenBank/DDBJ whole genome shotgun (WGS) entry which is preliminary data.</text>
</comment>
<evidence type="ECO:0000256" key="7">
    <source>
        <dbReference type="ARBA" id="ARBA00023306"/>
    </source>
</evidence>
<evidence type="ECO:0000313" key="12">
    <source>
        <dbReference type="EMBL" id="GAA4352484.1"/>
    </source>
</evidence>
<dbReference type="NCBIfam" id="TIGR02209">
    <property type="entry name" value="ftsL_broad"/>
    <property type="match status" value="1"/>
</dbReference>
<evidence type="ECO:0000256" key="2">
    <source>
        <dbReference type="ARBA" id="ARBA00022475"/>
    </source>
</evidence>
<comment type="function">
    <text evidence="8">Essential cell division protein. May link together the upstream cell division proteins, which are predominantly cytoplasmic, with the downstream cell division proteins, which are predominantly periplasmic.</text>
</comment>
<sequence length="119" mass="13369">MVRLNFLLLMAVLASAMYLVHTQYLSRQLFTELHRVQNEARRLELERDRLEVEKRAQATPLRVERLAKEQLKMRTTTPAITQYVRADGTVIPAVAPAPPTTPAGQRPQAAAPAARRSAP</sequence>
<keyword evidence="13" id="KW-1185">Reference proteome</keyword>
<keyword evidence="3 8" id="KW-0132">Cell division</keyword>
<keyword evidence="2 8" id="KW-1003">Cell membrane</keyword>
<dbReference type="PANTHER" id="PTHR37479">
    <property type="entry name" value="CELL DIVISION PROTEIN FTSL"/>
    <property type="match status" value="1"/>
</dbReference>
<keyword evidence="5 8" id="KW-1133">Transmembrane helix</keyword>
<dbReference type="Proteomes" id="UP001500975">
    <property type="component" value="Unassembled WGS sequence"/>
</dbReference>
<keyword evidence="10" id="KW-0175">Coiled coil</keyword>
<evidence type="ECO:0000256" key="6">
    <source>
        <dbReference type="ARBA" id="ARBA00023136"/>
    </source>
</evidence>
<protein>
    <recommendedName>
        <fullName evidence="8 9">Cell division protein FtsL</fullName>
    </recommendedName>
</protein>
<evidence type="ECO:0000313" key="13">
    <source>
        <dbReference type="Proteomes" id="UP001500975"/>
    </source>
</evidence>
<organism evidence="12 13">
    <name type="scientific">Variovorax defluvii</name>
    <dbReference type="NCBI Taxonomy" id="913761"/>
    <lineage>
        <taxon>Bacteria</taxon>
        <taxon>Pseudomonadati</taxon>
        <taxon>Pseudomonadota</taxon>
        <taxon>Betaproteobacteria</taxon>
        <taxon>Burkholderiales</taxon>
        <taxon>Comamonadaceae</taxon>
        <taxon>Variovorax</taxon>
    </lineage>
</organism>
<comment type="similarity">
    <text evidence="8">Belongs to the FtsL family.</text>
</comment>
<evidence type="ECO:0000256" key="1">
    <source>
        <dbReference type="ARBA" id="ARBA00004401"/>
    </source>
</evidence>
<evidence type="ECO:0000256" key="3">
    <source>
        <dbReference type="ARBA" id="ARBA00022618"/>
    </source>
</evidence>
<keyword evidence="8" id="KW-0997">Cell inner membrane</keyword>
<dbReference type="HAMAP" id="MF_00910">
    <property type="entry name" value="FtsL"/>
    <property type="match status" value="1"/>
</dbReference>
<name>A0ABP8I6W0_9BURK</name>
<evidence type="ECO:0000256" key="10">
    <source>
        <dbReference type="SAM" id="Coils"/>
    </source>
</evidence>
<evidence type="ECO:0000256" key="5">
    <source>
        <dbReference type="ARBA" id="ARBA00022989"/>
    </source>
</evidence>
<evidence type="ECO:0000256" key="9">
    <source>
        <dbReference type="NCBIfam" id="TIGR02209"/>
    </source>
</evidence>
<feature type="region of interest" description="Disordered" evidence="11">
    <location>
        <begin position="94"/>
        <end position="119"/>
    </location>
</feature>
<comment type="subcellular location">
    <subcellularLocation>
        <location evidence="8">Cell inner membrane</location>
        <topology evidence="8">Single-pass type II membrane protein</topology>
    </subcellularLocation>
    <subcellularLocation>
        <location evidence="1">Cell membrane</location>
        <topology evidence="1">Single-pass type II membrane protein</topology>
    </subcellularLocation>
    <text evidence="8">Localizes to the division septum where it forms a ring structure.</text>
</comment>